<dbReference type="PROSITE" id="PS00211">
    <property type="entry name" value="ABC_TRANSPORTER_1"/>
    <property type="match status" value="1"/>
</dbReference>
<evidence type="ECO:0000313" key="2">
    <source>
        <dbReference type="EMBL" id="GFH37995.1"/>
    </source>
</evidence>
<evidence type="ECO:0000259" key="1">
    <source>
        <dbReference type="Pfam" id="PF00005"/>
    </source>
</evidence>
<dbReference type="SUPFAM" id="SSF52540">
    <property type="entry name" value="P-loop containing nucleoside triphosphate hydrolases"/>
    <property type="match status" value="1"/>
</dbReference>
<dbReference type="InterPro" id="IPR039421">
    <property type="entry name" value="Type_1_exporter"/>
</dbReference>
<feature type="domain" description="ABC transporter" evidence="1">
    <location>
        <begin position="38"/>
        <end position="93"/>
    </location>
</feature>
<dbReference type="GO" id="GO:0015421">
    <property type="term" value="F:ABC-type oligopeptide transporter activity"/>
    <property type="evidence" value="ECO:0007669"/>
    <property type="project" value="TreeGrafter"/>
</dbReference>
<dbReference type="InterPro" id="IPR017871">
    <property type="entry name" value="ABC_transporter-like_CS"/>
</dbReference>
<name>A0A6A0AZW9_9ACTN</name>
<dbReference type="InterPro" id="IPR027417">
    <property type="entry name" value="P-loop_NTPase"/>
</dbReference>
<dbReference type="Pfam" id="PF00005">
    <property type="entry name" value="ABC_tran"/>
    <property type="match status" value="1"/>
</dbReference>
<comment type="caution">
    <text evidence="2">The sequence shown here is derived from an EMBL/GenBank/DDBJ whole genome shotgun (WGS) entry which is preliminary data.</text>
</comment>
<dbReference type="EMBL" id="BLLG01000013">
    <property type="protein sequence ID" value="GFH37995.1"/>
    <property type="molecule type" value="Genomic_DNA"/>
</dbReference>
<dbReference type="RefSeq" id="WP_216854774.1">
    <property type="nucleotide sequence ID" value="NZ_BLLG01000013.1"/>
</dbReference>
<organism evidence="2 3">
    <name type="scientific">Streptomyces pacificus</name>
    <dbReference type="NCBI Taxonomy" id="2705029"/>
    <lineage>
        <taxon>Bacteria</taxon>
        <taxon>Bacillati</taxon>
        <taxon>Actinomycetota</taxon>
        <taxon>Actinomycetes</taxon>
        <taxon>Kitasatosporales</taxon>
        <taxon>Streptomycetaceae</taxon>
        <taxon>Streptomyces</taxon>
    </lineage>
</organism>
<dbReference type="Proteomes" id="UP000484988">
    <property type="component" value="Unassembled WGS sequence"/>
</dbReference>
<dbReference type="GO" id="GO:0005524">
    <property type="term" value="F:ATP binding"/>
    <property type="evidence" value="ECO:0007669"/>
    <property type="project" value="InterPro"/>
</dbReference>
<protein>
    <recommendedName>
        <fullName evidence="1">ABC transporter domain-containing protein</fullName>
    </recommendedName>
</protein>
<keyword evidence="3" id="KW-1185">Reference proteome</keyword>
<dbReference type="Gene3D" id="3.40.50.300">
    <property type="entry name" value="P-loop containing nucleotide triphosphate hydrolases"/>
    <property type="match status" value="1"/>
</dbReference>
<dbReference type="PANTHER" id="PTHR43394">
    <property type="entry name" value="ATP-DEPENDENT PERMEASE MDL1, MITOCHONDRIAL"/>
    <property type="match status" value="1"/>
</dbReference>
<evidence type="ECO:0000313" key="3">
    <source>
        <dbReference type="Proteomes" id="UP000484988"/>
    </source>
</evidence>
<accession>A0A6A0AZW9</accession>
<sequence length="184" mass="20453">MVFQDFVRYKLPAVDNITYGRPQAPSDRERAALAAECAGAHEFLSRLPDGYDTVLSKEFSEGSDLSLGQWQRLALARAFYRDSDFVVLDEPTASLDPQAEADLFGHIRELFAGRTVLLIAHRFANVREADRIYVLDAGCVVEQGDHESLLAAEGMYARLYRLQAEAYQDARVPDRAAGAVARKA</sequence>
<proteinExistence type="predicted"/>
<dbReference type="GO" id="GO:0016887">
    <property type="term" value="F:ATP hydrolysis activity"/>
    <property type="evidence" value="ECO:0007669"/>
    <property type="project" value="InterPro"/>
</dbReference>
<gene>
    <name evidence="2" type="ORF">SCWH03_42350</name>
</gene>
<dbReference type="AlphaFoldDB" id="A0A6A0AZW9"/>
<dbReference type="PANTHER" id="PTHR43394:SF1">
    <property type="entry name" value="ATP-BINDING CASSETTE SUB-FAMILY B MEMBER 10, MITOCHONDRIAL"/>
    <property type="match status" value="1"/>
</dbReference>
<reference evidence="2 3" key="1">
    <citation type="submission" date="2020-02" db="EMBL/GenBank/DDBJ databases">
        <title>Whole Genome Shotgun Sequence of Streptomyces sp. strain CWH03.</title>
        <authorList>
            <person name="Dohra H."/>
            <person name="Kodani S."/>
            <person name="Yamamura H."/>
        </authorList>
    </citation>
    <scope>NUCLEOTIDE SEQUENCE [LARGE SCALE GENOMIC DNA]</scope>
    <source>
        <strain evidence="2 3">CWH03</strain>
    </source>
</reference>
<dbReference type="InterPro" id="IPR003439">
    <property type="entry name" value="ABC_transporter-like_ATP-bd"/>
</dbReference>